<dbReference type="EMBL" id="JBHUCO010000024">
    <property type="protein sequence ID" value="MFD1520166.1"/>
    <property type="molecule type" value="Genomic_DNA"/>
</dbReference>
<keyword evidence="2 7" id="KW-0418">Kinase</keyword>
<dbReference type="NCBIfam" id="NF047322">
    <property type="entry name" value="HK_morpho_MacS"/>
    <property type="match status" value="1"/>
</dbReference>
<keyword evidence="4" id="KW-0472">Membrane</keyword>
<feature type="transmembrane region" description="Helical" evidence="4">
    <location>
        <begin position="20"/>
        <end position="38"/>
    </location>
</feature>
<dbReference type="Pfam" id="PF02518">
    <property type="entry name" value="HATPase_c"/>
    <property type="match status" value="1"/>
</dbReference>
<evidence type="ECO:0000259" key="5">
    <source>
        <dbReference type="Pfam" id="PF02518"/>
    </source>
</evidence>
<dbReference type="PANTHER" id="PTHR24421:SF61">
    <property type="entry name" value="OXYGEN SENSOR HISTIDINE KINASE NREB"/>
    <property type="match status" value="1"/>
</dbReference>
<keyword evidence="1" id="KW-0808">Transferase</keyword>
<evidence type="ECO:0000259" key="6">
    <source>
        <dbReference type="Pfam" id="PF19354"/>
    </source>
</evidence>
<reference evidence="8" key="1">
    <citation type="journal article" date="2019" name="Int. J. Syst. Evol. Microbiol.">
        <title>The Global Catalogue of Microorganisms (GCM) 10K type strain sequencing project: providing services to taxonomists for standard genome sequencing and annotation.</title>
        <authorList>
            <consortium name="The Broad Institute Genomics Platform"/>
            <consortium name="The Broad Institute Genome Sequencing Center for Infectious Disease"/>
            <person name="Wu L."/>
            <person name="Ma J."/>
        </authorList>
    </citation>
    <scope>NUCLEOTIDE SEQUENCE [LARGE SCALE GENOMIC DNA]</scope>
    <source>
        <strain evidence="8">CCM 7043</strain>
    </source>
</reference>
<dbReference type="Gene3D" id="3.30.565.10">
    <property type="entry name" value="Histidine kinase-like ATPase, C-terminal domain"/>
    <property type="match status" value="1"/>
</dbReference>
<dbReference type="GO" id="GO:0016301">
    <property type="term" value="F:kinase activity"/>
    <property type="evidence" value="ECO:0007669"/>
    <property type="project" value="UniProtKB-KW"/>
</dbReference>
<evidence type="ECO:0000313" key="7">
    <source>
        <dbReference type="EMBL" id="MFD1520166.1"/>
    </source>
</evidence>
<name>A0ABW4EZ47_9PSEU</name>
<feature type="transmembrane region" description="Helical" evidence="4">
    <location>
        <begin position="78"/>
        <end position="99"/>
    </location>
</feature>
<dbReference type="RefSeq" id="WP_344727649.1">
    <property type="nucleotide sequence ID" value="NZ_BAAAUS010000043.1"/>
</dbReference>
<dbReference type="InterPro" id="IPR003594">
    <property type="entry name" value="HATPase_dom"/>
</dbReference>
<evidence type="ECO:0000313" key="8">
    <source>
        <dbReference type="Proteomes" id="UP001597114"/>
    </source>
</evidence>
<feature type="domain" description="DUF5931" evidence="6">
    <location>
        <begin position="13"/>
        <end position="181"/>
    </location>
</feature>
<dbReference type="PANTHER" id="PTHR24421">
    <property type="entry name" value="NITRATE/NITRITE SENSOR PROTEIN NARX-RELATED"/>
    <property type="match status" value="1"/>
</dbReference>
<gene>
    <name evidence="7" type="primary">macS</name>
    <name evidence="7" type="ORF">ACFSJD_21910</name>
</gene>
<keyword evidence="3" id="KW-0902">Two-component regulatory system</keyword>
<dbReference type="InterPro" id="IPR036890">
    <property type="entry name" value="HATPase_C_sf"/>
</dbReference>
<feature type="transmembrane region" description="Helical" evidence="4">
    <location>
        <begin position="120"/>
        <end position="146"/>
    </location>
</feature>
<feature type="transmembrane region" description="Helical" evidence="4">
    <location>
        <begin position="45"/>
        <end position="66"/>
    </location>
</feature>
<keyword evidence="8" id="KW-1185">Reference proteome</keyword>
<keyword evidence="4" id="KW-1133">Transmembrane helix</keyword>
<accession>A0ABW4EZ47</accession>
<evidence type="ECO:0000256" key="1">
    <source>
        <dbReference type="ARBA" id="ARBA00022679"/>
    </source>
</evidence>
<dbReference type="InterPro" id="IPR050482">
    <property type="entry name" value="Sensor_HK_TwoCompSys"/>
</dbReference>
<dbReference type="Pfam" id="PF19354">
    <property type="entry name" value="DUF5931"/>
    <property type="match status" value="1"/>
</dbReference>
<evidence type="ECO:0000256" key="2">
    <source>
        <dbReference type="ARBA" id="ARBA00022777"/>
    </source>
</evidence>
<protein>
    <submittedName>
        <fullName evidence="7">MacS family sensor histidine kinase</fullName>
    </submittedName>
</protein>
<evidence type="ECO:0000256" key="4">
    <source>
        <dbReference type="SAM" id="Phobius"/>
    </source>
</evidence>
<feature type="domain" description="Histidine kinase/HSP90-like ATPase" evidence="5">
    <location>
        <begin position="286"/>
        <end position="381"/>
    </location>
</feature>
<dbReference type="SUPFAM" id="SSF55874">
    <property type="entry name" value="ATPase domain of HSP90 chaperone/DNA topoisomerase II/histidine kinase"/>
    <property type="match status" value="1"/>
</dbReference>
<keyword evidence="4" id="KW-0812">Transmembrane</keyword>
<dbReference type="InterPro" id="IPR045975">
    <property type="entry name" value="DUF5931"/>
</dbReference>
<sequence>MTTPQADMERPLVPLWRGLLVYRVLALLSASAVVLYTLREFASPVGAVAVLVVMAAWTVLSGHAYAGGSLPGVPTGRPGRVAITDVVVTVAVMATTPIVQTPAQFAGDAPVMGSIWTSCAVLACALAYGIRGGLAGAVAVSAALLAFQAHWRDELSDIQLLVLVGVAIGFASTVLRHSAERLRLAIASEAAMAERERLARAVHDGVLQVLGFVRRRGAELGGAAGELGVLAGKQEFALRTLLTTGAAPVDANGRRDLAAALRMLGSEYVSVSTPAQPVELAAHVVDELVAVAGAALANVAVHVGPDAPAWVLLDDTGDGVEISVRDEGPGIPDGRLEAAEAEGRIGVARSMRGRVIDLGGTISCDTGPGRGTDWTIRFPKREVPA</sequence>
<comment type="caution">
    <text evidence="7">The sequence shown here is derived from an EMBL/GenBank/DDBJ whole genome shotgun (WGS) entry which is preliminary data.</text>
</comment>
<proteinExistence type="predicted"/>
<evidence type="ECO:0000256" key="3">
    <source>
        <dbReference type="ARBA" id="ARBA00023012"/>
    </source>
</evidence>
<dbReference type="Proteomes" id="UP001597114">
    <property type="component" value="Unassembled WGS sequence"/>
</dbReference>
<organism evidence="7 8">
    <name type="scientific">Pseudonocardia yunnanensis</name>
    <dbReference type="NCBI Taxonomy" id="58107"/>
    <lineage>
        <taxon>Bacteria</taxon>
        <taxon>Bacillati</taxon>
        <taxon>Actinomycetota</taxon>
        <taxon>Actinomycetes</taxon>
        <taxon>Pseudonocardiales</taxon>
        <taxon>Pseudonocardiaceae</taxon>
        <taxon>Pseudonocardia</taxon>
    </lineage>
</organism>
<feature type="transmembrane region" description="Helical" evidence="4">
    <location>
        <begin position="158"/>
        <end position="175"/>
    </location>
</feature>